<dbReference type="InterPro" id="IPR047952">
    <property type="entry name" value="Transpos_IS4"/>
</dbReference>
<evidence type="ECO:0000259" key="5">
    <source>
        <dbReference type="Pfam" id="PF01609"/>
    </source>
</evidence>
<dbReference type="InterPro" id="IPR012337">
    <property type="entry name" value="RNaseH-like_sf"/>
</dbReference>
<sequence>MGLFRRNKNTKKPVIRQIIDLVPRWMLESCANQHKSDKGCSKYKTYDQFVALTYGQLNKCYTLGDISAGIGVSEIFIGDLGLVQSPARSTMSDGNKKRNWQVYETLYYRLLKHYERTLKNDNQRKIIEEIKDQNIKLIDSTTISLCLNMFDWAKFRTAKGGIKIHTCWDDHFQIPDLVNITDAKTHDRYGLGQLIFPKGTIIVEDRAYFDFTLMLNRIHAENVFVTRIKTNTTYQTLEELVLPEQKDQDILKDEIITLIGIKAVKTKINEQKLRIVSLYKEDENKVIHIITNNLEWSARTVADLYKKRWDIELFFKAMKQNLQIKSFVGTSENAVKSQIYVSLICYLLIELVNRVISKKAKSFTNLVEKIRICLVFYLSLSYVCNQVSEGAKKIRKESEIIFKPDLFSV</sequence>
<dbReference type="GO" id="GO:0004803">
    <property type="term" value="F:transposase activity"/>
    <property type="evidence" value="ECO:0007669"/>
    <property type="project" value="InterPro"/>
</dbReference>
<reference evidence="8" key="1">
    <citation type="submission" date="2016-10" db="EMBL/GenBank/DDBJ databases">
        <authorList>
            <person name="Varghese N."/>
            <person name="Submissions S."/>
        </authorList>
    </citation>
    <scope>NUCLEOTIDE SEQUENCE [LARGE SCALE GENOMIC DNA]</scope>
    <source>
        <strain evidence="8">CGMCC 1.9230</strain>
    </source>
</reference>
<dbReference type="OrthoDB" id="7327264at2"/>
<dbReference type="InterPro" id="IPR025399">
    <property type="entry name" value="DUF4372"/>
</dbReference>
<feature type="domain" description="Transposase IS4-like" evidence="5">
    <location>
        <begin position="133"/>
        <end position="348"/>
    </location>
</feature>
<dbReference type="SUPFAM" id="SSF53098">
    <property type="entry name" value="Ribonuclease H-like"/>
    <property type="match status" value="1"/>
</dbReference>
<evidence type="ECO:0000256" key="1">
    <source>
        <dbReference type="ARBA" id="ARBA00010075"/>
    </source>
</evidence>
<dbReference type="InterPro" id="IPR002559">
    <property type="entry name" value="Transposase_11"/>
</dbReference>
<keyword evidence="4" id="KW-0233">DNA recombination</keyword>
<dbReference type="PANTHER" id="PTHR33258:SF1">
    <property type="entry name" value="TRANSPOSASE INSL FOR INSERTION SEQUENCE ELEMENT IS186A-RELATED"/>
    <property type="match status" value="1"/>
</dbReference>
<evidence type="ECO:0000256" key="4">
    <source>
        <dbReference type="ARBA" id="ARBA00023172"/>
    </source>
</evidence>
<evidence type="ECO:0008006" key="9">
    <source>
        <dbReference type="Google" id="ProtNLM"/>
    </source>
</evidence>
<evidence type="ECO:0000313" key="7">
    <source>
        <dbReference type="EMBL" id="SEG15076.1"/>
    </source>
</evidence>
<accession>A0A1H5XUY0</accession>
<dbReference type="Proteomes" id="UP000236737">
    <property type="component" value="Unassembled WGS sequence"/>
</dbReference>
<dbReference type="Pfam" id="PF01609">
    <property type="entry name" value="DDE_Tnp_1"/>
    <property type="match status" value="1"/>
</dbReference>
<keyword evidence="3" id="KW-0238">DNA-binding</keyword>
<dbReference type="GO" id="GO:0006313">
    <property type="term" value="P:DNA transposition"/>
    <property type="evidence" value="ECO:0007669"/>
    <property type="project" value="InterPro"/>
</dbReference>
<dbReference type="AlphaFoldDB" id="A0A1H5XUY0"/>
<comment type="similarity">
    <text evidence="1">Belongs to the transposase 11 family.</text>
</comment>
<dbReference type="RefSeq" id="WP_103999924.1">
    <property type="nucleotide sequence ID" value="NZ_FNVP01000006.1"/>
</dbReference>
<protein>
    <recommendedName>
        <fullName evidence="9">Transposase, IS4 family</fullName>
    </recommendedName>
</protein>
<proteinExistence type="inferred from homology"/>
<dbReference type="NCBIfam" id="NF033592">
    <property type="entry name" value="transpos_IS4_1"/>
    <property type="match status" value="1"/>
</dbReference>
<evidence type="ECO:0000256" key="3">
    <source>
        <dbReference type="ARBA" id="ARBA00023125"/>
    </source>
</evidence>
<keyword evidence="8" id="KW-1185">Reference proteome</keyword>
<feature type="domain" description="DUF4372" evidence="6">
    <location>
        <begin position="11"/>
        <end position="70"/>
    </location>
</feature>
<evidence type="ECO:0000313" key="8">
    <source>
        <dbReference type="Proteomes" id="UP000236737"/>
    </source>
</evidence>
<organism evidence="7 8">
    <name type="scientific">Flavobacterium urumqiense</name>
    <dbReference type="NCBI Taxonomy" id="935224"/>
    <lineage>
        <taxon>Bacteria</taxon>
        <taxon>Pseudomonadati</taxon>
        <taxon>Bacteroidota</taxon>
        <taxon>Flavobacteriia</taxon>
        <taxon>Flavobacteriales</taxon>
        <taxon>Flavobacteriaceae</taxon>
        <taxon>Flavobacterium</taxon>
    </lineage>
</organism>
<dbReference type="Pfam" id="PF14294">
    <property type="entry name" value="DUF4372"/>
    <property type="match status" value="1"/>
</dbReference>
<evidence type="ECO:0000256" key="2">
    <source>
        <dbReference type="ARBA" id="ARBA00022578"/>
    </source>
</evidence>
<dbReference type="EMBL" id="FNVP01000006">
    <property type="protein sequence ID" value="SEG15076.1"/>
    <property type="molecule type" value="Genomic_DNA"/>
</dbReference>
<gene>
    <name evidence="7" type="ORF">SAMN04488130_106195</name>
</gene>
<dbReference type="GO" id="GO:0003677">
    <property type="term" value="F:DNA binding"/>
    <property type="evidence" value="ECO:0007669"/>
    <property type="project" value="UniProtKB-KW"/>
</dbReference>
<keyword evidence="2" id="KW-0815">Transposition</keyword>
<name>A0A1H5XUY0_9FLAO</name>
<dbReference type="PANTHER" id="PTHR33258">
    <property type="entry name" value="TRANSPOSASE INSL FOR INSERTION SEQUENCE ELEMENT IS186A-RELATED"/>
    <property type="match status" value="1"/>
</dbReference>
<evidence type="ECO:0000259" key="6">
    <source>
        <dbReference type="Pfam" id="PF14294"/>
    </source>
</evidence>